<dbReference type="EMBL" id="RSCL01000027">
    <property type="protein sequence ID" value="RUS99201.1"/>
    <property type="molecule type" value="Genomic_DNA"/>
</dbReference>
<gene>
    <name evidence="1" type="ORF">DSM106972_079030</name>
</gene>
<name>A0A433UZF7_9CYAN</name>
<dbReference type="OrthoDB" id="514085at2"/>
<reference evidence="1" key="1">
    <citation type="submission" date="2018-12" db="EMBL/GenBank/DDBJ databases">
        <authorList>
            <person name="Will S."/>
            <person name="Neumann-Schaal M."/>
            <person name="Henke P."/>
        </authorList>
    </citation>
    <scope>NUCLEOTIDE SEQUENCE</scope>
    <source>
        <strain evidence="1">PCC 7102</strain>
    </source>
</reference>
<reference evidence="1" key="2">
    <citation type="journal article" date="2019" name="Genome Biol. Evol.">
        <title>Day and night: Metabolic profiles and evolutionary relationships of six axenic non-marine cyanobacteria.</title>
        <authorList>
            <person name="Will S.E."/>
            <person name="Henke P."/>
            <person name="Boedeker C."/>
            <person name="Huang S."/>
            <person name="Brinkmann H."/>
            <person name="Rohde M."/>
            <person name="Jarek M."/>
            <person name="Friedl T."/>
            <person name="Seufert S."/>
            <person name="Schumacher M."/>
            <person name="Overmann J."/>
            <person name="Neumann-Schaal M."/>
            <person name="Petersen J."/>
        </authorList>
    </citation>
    <scope>NUCLEOTIDE SEQUENCE [LARGE SCALE GENOMIC DNA]</scope>
    <source>
        <strain evidence="1">PCC 7102</strain>
    </source>
</reference>
<dbReference type="RefSeq" id="WP_127085967.1">
    <property type="nucleotide sequence ID" value="NZ_RSCL01000027.1"/>
</dbReference>
<evidence type="ECO:0000313" key="1">
    <source>
        <dbReference type="EMBL" id="RUS99201.1"/>
    </source>
</evidence>
<keyword evidence="2" id="KW-1185">Reference proteome</keyword>
<evidence type="ECO:0008006" key="3">
    <source>
        <dbReference type="Google" id="ProtNLM"/>
    </source>
</evidence>
<dbReference type="Proteomes" id="UP000271624">
    <property type="component" value="Unassembled WGS sequence"/>
</dbReference>
<comment type="caution">
    <text evidence="1">The sequence shown here is derived from an EMBL/GenBank/DDBJ whole genome shotgun (WGS) entry which is preliminary data.</text>
</comment>
<evidence type="ECO:0000313" key="2">
    <source>
        <dbReference type="Proteomes" id="UP000271624"/>
    </source>
</evidence>
<organism evidence="1 2">
    <name type="scientific">Dulcicalothrix desertica PCC 7102</name>
    <dbReference type="NCBI Taxonomy" id="232991"/>
    <lineage>
        <taxon>Bacteria</taxon>
        <taxon>Bacillati</taxon>
        <taxon>Cyanobacteriota</taxon>
        <taxon>Cyanophyceae</taxon>
        <taxon>Nostocales</taxon>
        <taxon>Calotrichaceae</taxon>
        <taxon>Dulcicalothrix</taxon>
    </lineage>
</organism>
<sequence length="67" mass="7502">MWGWARSTGQSTAQSAALDGDVILAATAIIAAQDFGKRVIIATTNVKDLQRYHTDTHHWDDAWWFDV</sequence>
<accession>A0A433UZF7</accession>
<proteinExistence type="predicted"/>
<protein>
    <recommendedName>
        <fullName evidence="3">PIN domain-containing protein</fullName>
    </recommendedName>
</protein>
<dbReference type="AlphaFoldDB" id="A0A433UZF7"/>